<protein>
    <recommendedName>
        <fullName evidence="5">RCC1-like domain-containing protein</fullName>
    </recommendedName>
</protein>
<evidence type="ECO:0000256" key="2">
    <source>
        <dbReference type="ARBA" id="ARBA00022737"/>
    </source>
</evidence>
<dbReference type="PRINTS" id="PR00633">
    <property type="entry name" value="RCCNDNSATION"/>
</dbReference>
<feature type="repeat" description="RCC1" evidence="3">
    <location>
        <begin position="166"/>
        <end position="217"/>
    </location>
</feature>
<feature type="repeat" description="RCC1" evidence="3">
    <location>
        <begin position="390"/>
        <end position="443"/>
    </location>
</feature>
<dbReference type="PROSITE" id="PS50012">
    <property type="entry name" value="RCC1_3"/>
    <property type="match status" value="7"/>
</dbReference>
<dbReference type="SUPFAM" id="SSF50985">
    <property type="entry name" value="RCC1/BLIP-II"/>
    <property type="match status" value="1"/>
</dbReference>
<dbReference type="InterPro" id="IPR058923">
    <property type="entry name" value="RCC1-like_dom"/>
</dbReference>
<accession>A0A7R9AK81</accession>
<dbReference type="InterPro" id="IPR000408">
    <property type="entry name" value="Reg_chr_condens"/>
</dbReference>
<feature type="repeat" description="RCC1" evidence="3">
    <location>
        <begin position="63"/>
        <end position="113"/>
    </location>
</feature>
<organism evidence="6">
    <name type="scientific">Timema shepardi</name>
    <name type="common">Walking stick</name>
    <dbReference type="NCBI Taxonomy" id="629360"/>
    <lineage>
        <taxon>Eukaryota</taxon>
        <taxon>Metazoa</taxon>
        <taxon>Ecdysozoa</taxon>
        <taxon>Arthropoda</taxon>
        <taxon>Hexapoda</taxon>
        <taxon>Insecta</taxon>
        <taxon>Pterygota</taxon>
        <taxon>Neoptera</taxon>
        <taxon>Polyneoptera</taxon>
        <taxon>Phasmatodea</taxon>
        <taxon>Timematodea</taxon>
        <taxon>Timematoidea</taxon>
        <taxon>Timematidae</taxon>
        <taxon>Timema</taxon>
    </lineage>
</organism>
<feature type="repeat" description="RCC1" evidence="3">
    <location>
        <begin position="285"/>
        <end position="336"/>
    </location>
</feature>
<evidence type="ECO:0000313" key="6">
    <source>
        <dbReference type="EMBL" id="CAD7255875.1"/>
    </source>
</evidence>
<evidence type="ECO:0000256" key="1">
    <source>
        <dbReference type="ARBA" id="ARBA00022658"/>
    </source>
</evidence>
<keyword evidence="1" id="KW-0344">Guanine-nucleotide releasing factor</keyword>
<reference evidence="6" key="1">
    <citation type="submission" date="2020-11" db="EMBL/GenBank/DDBJ databases">
        <authorList>
            <person name="Tran Van P."/>
        </authorList>
    </citation>
    <scope>NUCLEOTIDE SEQUENCE</scope>
</reference>
<dbReference type="GO" id="GO:0005085">
    <property type="term" value="F:guanyl-nucleotide exchange factor activity"/>
    <property type="evidence" value="ECO:0007669"/>
    <property type="project" value="TreeGrafter"/>
</dbReference>
<feature type="domain" description="RCC1-like" evidence="5">
    <location>
        <begin position="65"/>
        <end position="439"/>
    </location>
</feature>
<dbReference type="EMBL" id="OC000044">
    <property type="protein sequence ID" value="CAD7255875.1"/>
    <property type="molecule type" value="Genomic_DNA"/>
</dbReference>
<dbReference type="PANTHER" id="PTHR45982">
    <property type="entry name" value="REGULATOR OF CHROMOSOME CONDENSATION"/>
    <property type="match status" value="1"/>
</dbReference>
<proteinExistence type="predicted"/>
<keyword evidence="2" id="KW-0677">Repeat</keyword>
<dbReference type="PANTHER" id="PTHR45982:SF1">
    <property type="entry name" value="REGULATOR OF CHROMOSOME CONDENSATION"/>
    <property type="match status" value="1"/>
</dbReference>
<dbReference type="InterPro" id="IPR051553">
    <property type="entry name" value="Ran_GTPase-activating"/>
</dbReference>
<feature type="repeat" description="RCC1" evidence="3">
    <location>
        <begin position="337"/>
        <end position="389"/>
    </location>
</feature>
<evidence type="ECO:0000256" key="3">
    <source>
        <dbReference type="PROSITE-ProRule" id="PRU00235"/>
    </source>
</evidence>
<dbReference type="GO" id="GO:0005737">
    <property type="term" value="C:cytoplasm"/>
    <property type="evidence" value="ECO:0007669"/>
    <property type="project" value="TreeGrafter"/>
</dbReference>
<gene>
    <name evidence="6" type="ORF">TSIB3V08_LOCUS167</name>
</gene>
<name>A0A7R9AK81_TIMSH</name>
<dbReference type="InterPro" id="IPR009091">
    <property type="entry name" value="RCC1/BLIP-II"/>
</dbReference>
<evidence type="ECO:0000256" key="4">
    <source>
        <dbReference type="SAM" id="MobiDB-lite"/>
    </source>
</evidence>
<feature type="repeat" description="RCC1" evidence="3">
    <location>
        <begin position="114"/>
        <end position="165"/>
    </location>
</feature>
<dbReference type="PROSITE" id="PS00625">
    <property type="entry name" value="RCC1_1"/>
    <property type="match status" value="1"/>
</dbReference>
<dbReference type="Gene3D" id="2.130.10.30">
    <property type="entry name" value="Regulator of chromosome condensation 1/beta-lactamase-inhibitor protein II"/>
    <property type="match status" value="1"/>
</dbReference>
<dbReference type="Pfam" id="PF25390">
    <property type="entry name" value="WD40_RLD"/>
    <property type="match status" value="1"/>
</dbReference>
<dbReference type="PROSITE" id="PS00626">
    <property type="entry name" value="RCC1_2"/>
    <property type="match status" value="4"/>
</dbReference>
<feature type="repeat" description="RCC1" evidence="3">
    <location>
        <begin position="218"/>
        <end position="283"/>
    </location>
</feature>
<feature type="region of interest" description="Disordered" evidence="4">
    <location>
        <begin position="1"/>
        <end position="42"/>
    </location>
</feature>
<dbReference type="AlphaFoldDB" id="A0A7R9AK81"/>
<evidence type="ECO:0000259" key="5">
    <source>
        <dbReference type="Pfam" id="PF25390"/>
    </source>
</evidence>
<sequence>MPVRKGAAKRRTTIGNSVPLPAIVPPKKSKKSENNTSSIRLSTSRVSTTRVSILPVQPTTAPGVVLAFGQGDVGQLGLGSEVMERSRPALIPNLDNVTDVCAGGMHTICISSSGAVITFGCNDDGALGRDTSEEGSEFKPIPVELPDKAVQVSAGDSHSAALLEDGRVFAWGSFRDIHGTMGLTKDGIQNKPLELFSRIKVTKIASGIDHLVMLTEDGQLFTCGCGEQGQLGRVPERGAGRGDSRRGIGYLLEPALVKLHPRVKVEFDDVWAAGYSTYAREKNQGHIYVFGLNNYNQLGLPDQSSQYQPRLSESFSGRRWSKICGGQHHTLALDSEGTVHVLGRKEYGRLGLGKDCEDAKVPTVVPLLKNFKCVDVACGTAVSFAVTIKGELYSWGMGTNGQLGSGDDADLYEPALVQGKQLEGRSVLRATAGGQHTVVIATPAKL</sequence>
<feature type="compositionally biased region" description="Basic residues" evidence="4">
    <location>
        <begin position="1"/>
        <end position="12"/>
    </location>
</feature>